<evidence type="ECO:0000313" key="4">
    <source>
        <dbReference type="Proteomes" id="UP000239872"/>
    </source>
</evidence>
<evidence type="ECO:0000256" key="2">
    <source>
        <dbReference type="SAM" id="SignalP"/>
    </source>
</evidence>
<feature type="chain" id="PRO_5015660854" description="Lipoprotein" evidence="2">
    <location>
        <begin position="22"/>
        <end position="253"/>
    </location>
</feature>
<dbReference type="AlphaFoldDB" id="A0A2S7SXE6"/>
<reference evidence="3 4" key="1">
    <citation type="submission" date="2018-01" db="EMBL/GenBank/DDBJ databases">
        <title>A novel member of the phylum Bacteroidetes isolated from glacier ice.</title>
        <authorList>
            <person name="Liu Q."/>
            <person name="Xin Y.-H."/>
        </authorList>
    </citation>
    <scope>NUCLEOTIDE SEQUENCE [LARGE SCALE GENOMIC DNA]</scope>
    <source>
        <strain evidence="3 4">RB1R16</strain>
    </source>
</reference>
<name>A0A2S7SXE6_9BACT</name>
<dbReference type="RefSeq" id="WP_105038075.1">
    <property type="nucleotide sequence ID" value="NZ_PPSL01000002.1"/>
</dbReference>
<dbReference type="OrthoDB" id="1114031at2"/>
<sequence>MFKTKLSFYVGALAVTVGSLAFLASCNKNKKTDTTEDTGYASEHSTAEKSFNDAESISDQASTVTSGSTLGYKTTALTSACATVTRTTGSIVVDFGTVNCLCNDGRNRRGKILISYTGNYSDSGSVRTITFDNYYQNDNNVAGTKTVTNMGHNSLGQPYFNVTVNGTVTLATGGSISTNWARVRTWTDGYNTLTDFSDDKYTVSGTGTLTRASGAIVNIAIPTTTPLVFAAGCRWIEAGTLTFTMPSGLTPQH</sequence>
<dbReference type="EMBL" id="PPSL01000002">
    <property type="protein sequence ID" value="PQJ11196.1"/>
    <property type="molecule type" value="Genomic_DNA"/>
</dbReference>
<dbReference type="Proteomes" id="UP000239872">
    <property type="component" value="Unassembled WGS sequence"/>
</dbReference>
<feature type="region of interest" description="Disordered" evidence="1">
    <location>
        <begin position="31"/>
        <end position="54"/>
    </location>
</feature>
<organism evidence="3 4">
    <name type="scientific">Flavipsychrobacter stenotrophus</name>
    <dbReference type="NCBI Taxonomy" id="2077091"/>
    <lineage>
        <taxon>Bacteria</taxon>
        <taxon>Pseudomonadati</taxon>
        <taxon>Bacteroidota</taxon>
        <taxon>Chitinophagia</taxon>
        <taxon>Chitinophagales</taxon>
        <taxon>Chitinophagaceae</taxon>
        <taxon>Flavipsychrobacter</taxon>
    </lineage>
</organism>
<evidence type="ECO:0000256" key="1">
    <source>
        <dbReference type="SAM" id="MobiDB-lite"/>
    </source>
</evidence>
<dbReference type="PROSITE" id="PS51257">
    <property type="entry name" value="PROKAR_LIPOPROTEIN"/>
    <property type="match status" value="1"/>
</dbReference>
<evidence type="ECO:0008006" key="5">
    <source>
        <dbReference type="Google" id="ProtNLM"/>
    </source>
</evidence>
<evidence type="ECO:0000313" key="3">
    <source>
        <dbReference type="EMBL" id="PQJ11196.1"/>
    </source>
</evidence>
<protein>
    <recommendedName>
        <fullName evidence="5">Lipoprotein</fullName>
    </recommendedName>
</protein>
<proteinExistence type="predicted"/>
<accession>A0A2S7SXE6</accession>
<keyword evidence="4" id="KW-1185">Reference proteome</keyword>
<gene>
    <name evidence="3" type="ORF">CJD36_005160</name>
</gene>
<keyword evidence="2" id="KW-0732">Signal</keyword>
<feature type="signal peptide" evidence="2">
    <location>
        <begin position="1"/>
        <end position="21"/>
    </location>
</feature>
<comment type="caution">
    <text evidence="3">The sequence shown here is derived from an EMBL/GenBank/DDBJ whole genome shotgun (WGS) entry which is preliminary data.</text>
</comment>